<dbReference type="RefSeq" id="XP_024686497.1">
    <property type="nucleotide sequence ID" value="XM_024825370.1"/>
</dbReference>
<protein>
    <recommendedName>
        <fullName evidence="3">Phosphotransferase enzyme family protein</fullName>
    </recommendedName>
</protein>
<organism evidence="1 2">
    <name type="scientific">Aspergillus novofumigatus (strain IBT 16806)</name>
    <dbReference type="NCBI Taxonomy" id="1392255"/>
    <lineage>
        <taxon>Eukaryota</taxon>
        <taxon>Fungi</taxon>
        <taxon>Dikarya</taxon>
        <taxon>Ascomycota</taxon>
        <taxon>Pezizomycotina</taxon>
        <taxon>Eurotiomycetes</taxon>
        <taxon>Eurotiomycetidae</taxon>
        <taxon>Eurotiales</taxon>
        <taxon>Aspergillaceae</taxon>
        <taxon>Aspergillus</taxon>
        <taxon>Aspergillus subgen. Fumigati</taxon>
    </lineage>
</organism>
<dbReference type="AlphaFoldDB" id="A0A2I1CJU9"/>
<dbReference type="VEuPathDB" id="FungiDB:P174DRAFT_426260"/>
<dbReference type="OrthoDB" id="10003767at2759"/>
<dbReference type="OMA" id="FEVEMHY"/>
<dbReference type="GeneID" id="36532695"/>
<dbReference type="PANTHER" id="PTHR36091">
    <property type="entry name" value="ALTERED INHERITANCE OF MITOCHONDRIA PROTEIN 9, MITOCHONDRIAL"/>
    <property type="match status" value="1"/>
</dbReference>
<reference evidence="2" key="1">
    <citation type="journal article" date="2018" name="Proc. Natl. Acad. Sci. U.S.A.">
        <title>Linking secondary metabolites to gene clusters through genome sequencing of six diverse Aspergillus species.</title>
        <authorList>
            <person name="Kaerboelling I."/>
            <person name="Vesth T.C."/>
            <person name="Frisvad J.C."/>
            <person name="Nybo J.L."/>
            <person name="Theobald S."/>
            <person name="Kuo A."/>
            <person name="Bowyer P."/>
            <person name="Matsuda Y."/>
            <person name="Mondo S."/>
            <person name="Lyhne E.K."/>
            <person name="Kogle M.E."/>
            <person name="Clum A."/>
            <person name="Lipzen A."/>
            <person name="Salamov A."/>
            <person name="Ngan C.Y."/>
            <person name="Daum C."/>
            <person name="Chiniquy J."/>
            <person name="Barry K."/>
            <person name="LaButti K."/>
            <person name="Haridas S."/>
            <person name="Simmons B.A."/>
            <person name="Magnuson J.K."/>
            <person name="Mortensen U.H."/>
            <person name="Larsen T.O."/>
            <person name="Grigoriev I.V."/>
            <person name="Baker S.E."/>
            <person name="Andersen M.R."/>
        </authorList>
    </citation>
    <scope>NUCLEOTIDE SEQUENCE [LARGE SCALE GENOMIC DNA]</scope>
    <source>
        <strain evidence="2">IBT 16806</strain>
    </source>
</reference>
<dbReference type="InterPro" id="IPR051035">
    <property type="entry name" value="Mito_inheritance_9"/>
</dbReference>
<dbReference type="PANTHER" id="PTHR36091:SF2">
    <property type="entry name" value="AMINOGLYCOSIDE PHOSPHOTRANSFERASE DOMAIN-CONTAINING PROTEIN"/>
    <property type="match status" value="1"/>
</dbReference>
<keyword evidence="2" id="KW-1185">Reference proteome</keyword>
<dbReference type="Proteomes" id="UP000234474">
    <property type="component" value="Unassembled WGS sequence"/>
</dbReference>
<evidence type="ECO:0008006" key="3">
    <source>
        <dbReference type="Google" id="ProtNLM"/>
    </source>
</evidence>
<evidence type="ECO:0000313" key="2">
    <source>
        <dbReference type="Proteomes" id="UP000234474"/>
    </source>
</evidence>
<gene>
    <name evidence="1" type="ORF">P174DRAFT_426260</name>
</gene>
<name>A0A2I1CJU9_ASPN1</name>
<dbReference type="EMBL" id="MSZS01000001">
    <property type="protein sequence ID" value="PKX97902.1"/>
    <property type="molecule type" value="Genomic_DNA"/>
</dbReference>
<sequence>MISRTSTTCFQSPDTLDAFQRRLQNLASTTGALPKGDSIEFFSPRSVMDSRPIAKVPYQIAGPTQYATVSEAATLQYLHSKGSELVSIFTVDLYGKPVQLGFPHNGVFPGEKFPEDYLCLLDKYLTLAQYLLPDEPDNPLDRPTLRHPACNGRAASAGCWPFPRAFENPDPEQTPELNEPSLPLDYESLSAHEKAEADILYRRRLLFYYYRIFNGHFNKAHLEALRDPILLPRQHLVDRAGRQWNGNPMTLKRALVRTVEYWPHLPDTKGLSCPVQFTGAELEGFHEQEQRWFDLNKFVNHWRDQIGGVNKDGWTSNEQYE</sequence>
<proteinExistence type="predicted"/>
<comment type="caution">
    <text evidence="1">The sequence shown here is derived from an EMBL/GenBank/DDBJ whole genome shotgun (WGS) entry which is preliminary data.</text>
</comment>
<evidence type="ECO:0000313" key="1">
    <source>
        <dbReference type="EMBL" id="PKX97902.1"/>
    </source>
</evidence>
<dbReference type="STRING" id="1392255.A0A2I1CJU9"/>
<dbReference type="GO" id="GO:0005739">
    <property type="term" value="C:mitochondrion"/>
    <property type="evidence" value="ECO:0007669"/>
    <property type="project" value="TreeGrafter"/>
</dbReference>
<accession>A0A2I1CJU9</accession>